<dbReference type="Pfam" id="PF01596">
    <property type="entry name" value="Methyltransf_3"/>
    <property type="match status" value="1"/>
</dbReference>
<keyword evidence="1 4" id="KW-0489">Methyltransferase</keyword>
<organism evidence="4 5">
    <name type="scientific">Nitrospina gracilis (strain 3/211)</name>
    <dbReference type="NCBI Taxonomy" id="1266370"/>
    <lineage>
        <taxon>Bacteria</taxon>
        <taxon>Pseudomonadati</taxon>
        <taxon>Nitrospinota/Tectimicrobiota group</taxon>
        <taxon>Nitrospinota</taxon>
        <taxon>Nitrospinia</taxon>
        <taxon>Nitrospinales</taxon>
        <taxon>Nitrospinaceae</taxon>
        <taxon>Nitrospina</taxon>
    </lineage>
</organism>
<sequence length="210" mass="23744">MDFIDDRIERYAFNHTQDEGPLLTQLKQETHEKLELPQMLTGRLEGRFLKLLVQLLGAKRVLEIGTFSGYSALSMAEGLPEDGRLFTCDVDPAAIEMSKKYFHRSEHGSKITLLEGDAMKSVEKVDGPLDMVFIDADKVNYLNYYEAVLPKVRSGGLIVVDNVLWSGRVLNPKDESDHAIDDFNRSVHADDRVEGVLLTVRDGVYCLRKK</sequence>
<dbReference type="PROSITE" id="PS51682">
    <property type="entry name" value="SAM_OMT_I"/>
    <property type="match status" value="1"/>
</dbReference>
<dbReference type="EMBL" id="CAQJ01000008">
    <property type="protein sequence ID" value="CCQ89440.1"/>
    <property type="molecule type" value="Genomic_DNA"/>
</dbReference>
<evidence type="ECO:0000256" key="1">
    <source>
        <dbReference type="ARBA" id="ARBA00022603"/>
    </source>
</evidence>
<gene>
    <name evidence="4" type="ORF">NITGR_1050003</name>
</gene>
<dbReference type="GO" id="GO:0008171">
    <property type="term" value="F:O-methyltransferase activity"/>
    <property type="evidence" value="ECO:0007669"/>
    <property type="project" value="InterPro"/>
</dbReference>
<dbReference type="HOGENOM" id="CLU_067676_1_2_0"/>
<keyword evidence="2 4" id="KW-0808">Transferase</keyword>
<dbReference type="PANTHER" id="PTHR10509">
    <property type="entry name" value="O-METHYLTRANSFERASE-RELATED"/>
    <property type="match status" value="1"/>
</dbReference>
<evidence type="ECO:0000256" key="2">
    <source>
        <dbReference type="ARBA" id="ARBA00022679"/>
    </source>
</evidence>
<keyword evidence="5" id="KW-1185">Reference proteome</keyword>
<dbReference type="InParanoid" id="M1YVV2"/>
<dbReference type="SUPFAM" id="SSF53335">
    <property type="entry name" value="S-adenosyl-L-methionine-dependent methyltransferases"/>
    <property type="match status" value="1"/>
</dbReference>
<evidence type="ECO:0000313" key="5">
    <source>
        <dbReference type="Proteomes" id="UP000011704"/>
    </source>
</evidence>
<proteinExistence type="predicted"/>
<dbReference type="InterPro" id="IPR050362">
    <property type="entry name" value="Cation-dep_OMT"/>
</dbReference>
<keyword evidence="3" id="KW-0949">S-adenosyl-L-methionine</keyword>
<dbReference type="CDD" id="cd02440">
    <property type="entry name" value="AdoMet_MTases"/>
    <property type="match status" value="1"/>
</dbReference>
<dbReference type="Gene3D" id="3.40.50.150">
    <property type="entry name" value="Vaccinia Virus protein VP39"/>
    <property type="match status" value="1"/>
</dbReference>
<reference evidence="4 5" key="1">
    <citation type="journal article" date="2013" name="Front. Microbiol.">
        <title>The genome of Nitrospina gracilis illuminates the metabolism and evolution of the major marine nitrite oxidizer.</title>
        <authorList>
            <person name="Luecker S."/>
            <person name="Nowka B."/>
            <person name="Rattei T."/>
            <person name="Spieck E."/>
            <person name="and Daims H."/>
        </authorList>
    </citation>
    <scope>NUCLEOTIDE SEQUENCE [LARGE SCALE GENOMIC DNA]</scope>
    <source>
        <strain evidence="4 5">3/211</strain>
    </source>
</reference>
<dbReference type="InterPro" id="IPR029063">
    <property type="entry name" value="SAM-dependent_MTases_sf"/>
</dbReference>
<dbReference type="OrthoDB" id="9811000at2"/>
<dbReference type="STRING" id="1266370.NITGR_1050003"/>
<accession>M1YVV2</accession>
<name>M1YVV2_NITG3</name>
<dbReference type="Proteomes" id="UP000011704">
    <property type="component" value="Unassembled WGS sequence"/>
</dbReference>
<dbReference type="GO" id="GO:0032259">
    <property type="term" value="P:methylation"/>
    <property type="evidence" value="ECO:0007669"/>
    <property type="project" value="UniProtKB-KW"/>
</dbReference>
<protein>
    <submittedName>
        <fullName evidence="4">O-methyltransferase family protein</fullName>
    </submittedName>
</protein>
<dbReference type="InterPro" id="IPR002935">
    <property type="entry name" value="SAM_O-MeTrfase"/>
</dbReference>
<dbReference type="PANTHER" id="PTHR10509:SF14">
    <property type="entry name" value="CAFFEOYL-COA O-METHYLTRANSFERASE 3-RELATED"/>
    <property type="match status" value="1"/>
</dbReference>
<evidence type="ECO:0000256" key="3">
    <source>
        <dbReference type="ARBA" id="ARBA00022691"/>
    </source>
</evidence>
<dbReference type="RefSeq" id="WP_005005856.1">
    <property type="nucleotide sequence ID" value="NZ_HG422173.1"/>
</dbReference>
<dbReference type="GO" id="GO:0008757">
    <property type="term" value="F:S-adenosylmethionine-dependent methyltransferase activity"/>
    <property type="evidence" value="ECO:0007669"/>
    <property type="project" value="TreeGrafter"/>
</dbReference>
<comment type="caution">
    <text evidence="4">The sequence shown here is derived from an EMBL/GenBank/DDBJ whole genome shotgun (WGS) entry which is preliminary data.</text>
</comment>
<evidence type="ECO:0000313" key="4">
    <source>
        <dbReference type="EMBL" id="CCQ89440.1"/>
    </source>
</evidence>
<dbReference type="AlphaFoldDB" id="M1YVV2"/>